<dbReference type="Proteomes" id="UP000314294">
    <property type="component" value="Unassembled WGS sequence"/>
</dbReference>
<proteinExistence type="predicted"/>
<sequence length="137" mass="14915">MNFTCELFVGGQSGTHVLGRPRGEGVAGGVRWNRATQVSGGNSCGWSRRQHRLGPVEDVHLMASLIPILLELGEAPKALKAMLPSAYRGSRLTSEPVAPPRLLSLGQEGEYGEDTWDHEAQMEEEAEEEEVDELMAS</sequence>
<evidence type="ECO:0000313" key="3">
    <source>
        <dbReference type="Proteomes" id="UP000314294"/>
    </source>
</evidence>
<accession>A0A4Z2IHN4</accession>
<feature type="region of interest" description="Disordered" evidence="1">
    <location>
        <begin position="89"/>
        <end position="137"/>
    </location>
</feature>
<keyword evidence="3" id="KW-1185">Reference proteome</keyword>
<comment type="caution">
    <text evidence="2">The sequence shown here is derived from an EMBL/GenBank/DDBJ whole genome shotgun (WGS) entry which is preliminary data.</text>
</comment>
<evidence type="ECO:0000256" key="1">
    <source>
        <dbReference type="SAM" id="MobiDB-lite"/>
    </source>
</evidence>
<feature type="compositionally biased region" description="Acidic residues" evidence="1">
    <location>
        <begin position="122"/>
        <end position="137"/>
    </location>
</feature>
<protein>
    <submittedName>
        <fullName evidence="2">Uncharacterized protein</fullName>
    </submittedName>
</protein>
<dbReference type="AlphaFoldDB" id="A0A4Z2IHN4"/>
<gene>
    <name evidence="2" type="ORF">EYF80_012333</name>
</gene>
<organism evidence="2 3">
    <name type="scientific">Liparis tanakae</name>
    <name type="common">Tanaka's snailfish</name>
    <dbReference type="NCBI Taxonomy" id="230148"/>
    <lineage>
        <taxon>Eukaryota</taxon>
        <taxon>Metazoa</taxon>
        <taxon>Chordata</taxon>
        <taxon>Craniata</taxon>
        <taxon>Vertebrata</taxon>
        <taxon>Euteleostomi</taxon>
        <taxon>Actinopterygii</taxon>
        <taxon>Neopterygii</taxon>
        <taxon>Teleostei</taxon>
        <taxon>Neoteleostei</taxon>
        <taxon>Acanthomorphata</taxon>
        <taxon>Eupercaria</taxon>
        <taxon>Perciformes</taxon>
        <taxon>Cottioidei</taxon>
        <taxon>Cottales</taxon>
        <taxon>Liparidae</taxon>
        <taxon>Liparis</taxon>
    </lineage>
</organism>
<evidence type="ECO:0000313" key="2">
    <source>
        <dbReference type="EMBL" id="TNN77519.1"/>
    </source>
</evidence>
<name>A0A4Z2IHN4_9TELE</name>
<reference evidence="2 3" key="1">
    <citation type="submission" date="2019-03" db="EMBL/GenBank/DDBJ databases">
        <title>First draft genome of Liparis tanakae, snailfish: a comprehensive survey of snailfish specific genes.</title>
        <authorList>
            <person name="Kim W."/>
            <person name="Song I."/>
            <person name="Jeong J.-H."/>
            <person name="Kim D."/>
            <person name="Kim S."/>
            <person name="Ryu S."/>
            <person name="Song J.Y."/>
            <person name="Lee S.K."/>
        </authorList>
    </citation>
    <scope>NUCLEOTIDE SEQUENCE [LARGE SCALE GENOMIC DNA]</scope>
    <source>
        <tissue evidence="2">Muscle</tissue>
    </source>
</reference>
<dbReference type="EMBL" id="SRLO01000082">
    <property type="protein sequence ID" value="TNN77519.1"/>
    <property type="molecule type" value="Genomic_DNA"/>
</dbReference>